<dbReference type="Proteomes" id="UP000024837">
    <property type="component" value="Unassembled WGS sequence"/>
</dbReference>
<feature type="region of interest" description="Disordered" evidence="1">
    <location>
        <begin position="1"/>
        <end position="28"/>
    </location>
</feature>
<evidence type="ECO:0000313" key="2">
    <source>
        <dbReference type="EMBL" id="EWC48074.1"/>
    </source>
</evidence>
<proteinExistence type="predicted"/>
<protein>
    <submittedName>
        <fullName evidence="2">Uncharacterized protein</fullName>
    </submittedName>
</protein>
<feature type="region of interest" description="Disordered" evidence="1">
    <location>
        <begin position="249"/>
        <end position="310"/>
    </location>
</feature>
<dbReference type="AlphaFoldDB" id="W7HX02"/>
<name>W7HX02_9PEZI</name>
<evidence type="ECO:0000256" key="1">
    <source>
        <dbReference type="SAM" id="MobiDB-lite"/>
    </source>
</evidence>
<accession>W7HX02</accession>
<gene>
    <name evidence="2" type="ORF">DRE_02653</name>
</gene>
<evidence type="ECO:0000313" key="3">
    <source>
        <dbReference type="Proteomes" id="UP000024837"/>
    </source>
</evidence>
<dbReference type="EMBL" id="KI966406">
    <property type="protein sequence ID" value="EWC48074.1"/>
    <property type="molecule type" value="Genomic_DNA"/>
</dbReference>
<feature type="compositionally biased region" description="Acidic residues" evidence="1">
    <location>
        <begin position="1"/>
        <end position="10"/>
    </location>
</feature>
<dbReference type="OrthoDB" id="10478055at2759"/>
<feature type="compositionally biased region" description="Acidic residues" evidence="1">
    <location>
        <begin position="271"/>
        <end position="294"/>
    </location>
</feature>
<keyword evidence="3" id="KW-1185">Reference proteome</keyword>
<reference evidence="2 3" key="1">
    <citation type="submission" date="2013-05" db="EMBL/GenBank/DDBJ databases">
        <title>Drechslerella stenobrocha genome reveals carnivorous origination and mechanical trapping mechanism of predatory fungi.</title>
        <authorList>
            <person name="Liu X."/>
            <person name="Zhang W."/>
            <person name="Liu K."/>
        </authorList>
    </citation>
    <scope>NUCLEOTIDE SEQUENCE [LARGE SCALE GENOMIC DNA]</scope>
    <source>
        <strain evidence="2 3">248</strain>
    </source>
</reference>
<organism evidence="2 3">
    <name type="scientific">Drechslerella stenobrocha 248</name>
    <dbReference type="NCBI Taxonomy" id="1043628"/>
    <lineage>
        <taxon>Eukaryota</taxon>
        <taxon>Fungi</taxon>
        <taxon>Dikarya</taxon>
        <taxon>Ascomycota</taxon>
        <taxon>Pezizomycotina</taxon>
        <taxon>Orbiliomycetes</taxon>
        <taxon>Orbiliales</taxon>
        <taxon>Orbiliaceae</taxon>
        <taxon>Drechslerella</taxon>
    </lineage>
</organism>
<dbReference type="HOGENOM" id="CLU_897223_0_0_1"/>
<sequence length="310" mass="34265">MDLDGEIDFGDENKENVDPIDPILSEPRDTSMVEAPSSASAGSACVFFTPISSASRKIRLEEEEEFYTSTPEASAACVAGDTSIHSPAENNTHNTDIFQESTLADDSPVFLDCSTAVDIQTPVCTYAKDGSAGSAFKLPLHLQPESSMLKPKLGLLTPSNRLSANLGDCSDTFHQASHPSVLSELRIHEQKLGQRKLPVSPPTPPTPIPQKVLHRNAKEKEMHLRNMDIRKEKRLQELKLRFPRNMYESGGKRKKHLTNLRKGSPGSYDPNENDWSEGDAMGVDEDGNEMDASFDEGNWSFDKITMRDES</sequence>